<sequence>MNTIFNEVMQKRNSKVLDVGFGTGVFKLLGIDMIRL</sequence>
<reference evidence="2" key="1">
    <citation type="submission" date="2016-10" db="EMBL/GenBank/DDBJ databases">
        <authorList>
            <person name="Varghese N."/>
            <person name="Submissions S."/>
        </authorList>
    </citation>
    <scope>NUCLEOTIDE SEQUENCE [LARGE SCALE GENOMIC DNA]</scope>
    <source>
        <strain evidence="2">DSM 22530</strain>
    </source>
</reference>
<evidence type="ECO:0000313" key="2">
    <source>
        <dbReference type="Proteomes" id="UP000199474"/>
    </source>
</evidence>
<name>A0A1I1ZDZ6_9BACI</name>
<dbReference type="AlphaFoldDB" id="A0A1I1ZDZ6"/>
<gene>
    <name evidence="1" type="ORF">SAMN05216238_11257</name>
</gene>
<keyword evidence="2" id="KW-1185">Reference proteome</keyword>
<organism evidence="1 2">
    <name type="scientific">Lentibacillus persicus</name>
    <dbReference type="NCBI Taxonomy" id="640948"/>
    <lineage>
        <taxon>Bacteria</taxon>
        <taxon>Bacillati</taxon>
        <taxon>Bacillota</taxon>
        <taxon>Bacilli</taxon>
        <taxon>Bacillales</taxon>
        <taxon>Bacillaceae</taxon>
        <taxon>Lentibacillus</taxon>
    </lineage>
</organism>
<dbReference type="EMBL" id="FOMR01000012">
    <property type="protein sequence ID" value="SFE29812.1"/>
    <property type="molecule type" value="Genomic_DNA"/>
</dbReference>
<proteinExistence type="predicted"/>
<accession>A0A1I1ZDZ6</accession>
<protein>
    <submittedName>
        <fullName evidence="1">Uncharacterized protein</fullName>
    </submittedName>
</protein>
<evidence type="ECO:0000313" key="1">
    <source>
        <dbReference type="EMBL" id="SFE29812.1"/>
    </source>
</evidence>
<dbReference type="Proteomes" id="UP000199474">
    <property type="component" value="Unassembled WGS sequence"/>
</dbReference>